<evidence type="ECO:0000313" key="3">
    <source>
        <dbReference type="Proteomes" id="UP000247702"/>
    </source>
</evidence>
<dbReference type="EMBL" id="BEXD01000100">
    <property type="protein sequence ID" value="GBB84248.1"/>
    <property type="molecule type" value="Genomic_DNA"/>
</dbReference>
<dbReference type="Pfam" id="PF00075">
    <property type="entry name" value="RNase_H"/>
    <property type="match status" value="1"/>
</dbReference>
<name>A0A2Z6QU50_9GLOM</name>
<dbReference type="Proteomes" id="UP000247702">
    <property type="component" value="Unassembled WGS sequence"/>
</dbReference>
<accession>A0A2Z6QU50</accession>
<dbReference type="InterPro" id="IPR002156">
    <property type="entry name" value="RNaseH_domain"/>
</dbReference>
<gene>
    <name evidence="2" type="ORF">RclHR1_10880003</name>
</gene>
<sequence>MQQHLRDEDNLTFYTDGSLINANTQAASISASFICISDTNNITHLFTTIENWSSSLRAELFAILLTLIVSPHGCRVDINTDSQNLINIIQWICNHLTFSIRDYFYLLNNNLIINNIISIIKSKNLVICFNKVKAHNNNYF</sequence>
<dbReference type="AlphaFoldDB" id="A0A2Z6QU50"/>
<proteinExistence type="predicted"/>
<dbReference type="Gene3D" id="3.30.420.10">
    <property type="entry name" value="Ribonuclease H-like superfamily/Ribonuclease H"/>
    <property type="match status" value="1"/>
</dbReference>
<protein>
    <recommendedName>
        <fullName evidence="1">RNase H type-1 domain-containing protein</fullName>
    </recommendedName>
</protein>
<dbReference type="GO" id="GO:0004523">
    <property type="term" value="F:RNA-DNA hybrid ribonuclease activity"/>
    <property type="evidence" value="ECO:0007669"/>
    <property type="project" value="InterPro"/>
</dbReference>
<reference evidence="2 3" key="1">
    <citation type="submission" date="2017-11" db="EMBL/GenBank/DDBJ databases">
        <title>The genome of Rhizophagus clarus HR1 reveals common genetic basis of auxotrophy among arbuscular mycorrhizal fungi.</title>
        <authorList>
            <person name="Kobayashi Y."/>
        </authorList>
    </citation>
    <scope>NUCLEOTIDE SEQUENCE [LARGE SCALE GENOMIC DNA]</scope>
    <source>
        <strain evidence="2 3">HR1</strain>
    </source>
</reference>
<evidence type="ECO:0000313" key="2">
    <source>
        <dbReference type="EMBL" id="GBB84248.1"/>
    </source>
</evidence>
<dbReference type="GO" id="GO:0003676">
    <property type="term" value="F:nucleic acid binding"/>
    <property type="evidence" value="ECO:0007669"/>
    <property type="project" value="InterPro"/>
</dbReference>
<keyword evidence="3" id="KW-1185">Reference proteome</keyword>
<comment type="caution">
    <text evidence="2">The sequence shown here is derived from an EMBL/GenBank/DDBJ whole genome shotgun (WGS) entry which is preliminary data.</text>
</comment>
<organism evidence="2 3">
    <name type="scientific">Rhizophagus clarus</name>
    <dbReference type="NCBI Taxonomy" id="94130"/>
    <lineage>
        <taxon>Eukaryota</taxon>
        <taxon>Fungi</taxon>
        <taxon>Fungi incertae sedis</taxon>
        <taxon>Mucoromycota</taxon>
        <taxon>Glomeromycotina</taxon>
        <taxon>Glomeromycetes</taxon>
        <taxon>Glomerales</taxon>
        <taxon>Glomeraceae</taxon>
        <taxon>Rhizophagus</taxon>
    </lineage>
</organism>
<dbReference type="SUPFAM" id="SSF53098">
    <property type="entry name" value="Ribonuclease H-like"/>
    <property type="match status" value="1"/>
</dbReference>
<dbReference type="InterPro" id="IPR036397">
    <property type="entry name" value="RNaseH_sf"/>
</dbReference>
<dbReference type="InterPro" id="IPR012337">
    <property type="entry name" value="RNaseH-like_sf"/>
</dbReference>
<evidence type="ECO:0000259" key="1">
    <source>
        <dbReference type="Pfam" id="PF00075"/>
    </source>
</evidence>
<feature type="domain" description="RNase H type-1" evidence="1">
    <location>
        <begin position="10"/>
        <end position="138"/>
    </location>
</feature>